<evidence type="ECO:0008006" key="5">
    <source>
        <dbReference type="Google" id="ProtNLM"/>
    </source>
</evidence>
<dbReference type="AlphaFoldDB" id="A0A315ZNY2"/>
<dbReference type="EMBL" id="QGDQ01000043">
    <property type="protein sequence ID" value="PWJ46989.1"/>
    <property type="molecule type" value="Genomic_DNA"/>
</dbReference>
<evidence type="ECO:0000313" key="3">
    <source>
        <dbReference type="EMBL" id="PWJ46989.1"/>
    </source>
</evidence>
<evidence type="ECO:0000256" key="1">
    <source>
        <dbReference type="SAM" id="MobiDB-lite"/>
    </source>
</evidence>
<feature type="compositionally biased region" description="Basic and acidic residues" evidence="1">
    <location>
        <begin position="1"/>
        <end position="13"/>
    </location>
</feature>
<feature type="transmembrane region" description="Helical" evidence="2">
    <location>
        <begin position="79"/>
        <end position="102"/>
    </location>
</feature>
<evidence type="ECO:0000256" key="2">
    <source>
        <dbReference type="SAM" id="Phobius"/>
    </source>
</evidence>
<feature type="compositionally biased region" description="Low complexity" evidence="1">
    <location>
        <begin position="25"/>
        <end position="35"/>
    </location>
</feature>
<sequence>MSDSQHDEPIHDLDQDDDDGGRGARPGAASPSSSSFEGDLGTALRSVDSETGARPLDLEAVRRRGARRRAQRLDGSRRLPVLAGVIAAACTAGIVAVTVSALPSSSPVASPGIAGPAGSSQPTATSLPTTAPLAQAPTAGPSPTLTTAPPTSSAIPSATTVTGSEKDMQTPRVTVVPLAPGATFPGHGSPDWNPNVVAYEIPDLVTSLSALPKGSELGDDIGQYRLQPTVSGQGCGEGDTAIVAGRQWTWTVGPMSNDLDQVATTVTVTGWAAGKGPQAFRDVVANTGVCRWMSTPQVTAVAANGADEAWAATFRNNGLTFGRAAARVGDTVVGVEVMNPPSGGTAEAQRVLEAVVAELVADHLPGTGR</sequence>
<feature type="compositionally biased region" description="Low complexity" evidence="1">
    <location>
        <begin position="120"/>
        <end position="162"/>
    </location>
</feature>
<dbReference type="OrthoDB" id="5197944at2"/>
<dbReference type="Proteomes" id="UP000245469">
    <property type="component" value="Unassembled WGS sequence"/>
</dbReference>
<comment type="caution">
    <text evidence="3">The sequence shown here is derived from an EMBL/GenBank/DDBJ whole genome shotgun (WGS) entry which is preliminary data.</text>
</comment>
<keyword evidence="2" id="KW-1133">Transmembrane helix</keyword>
<dbReference type="RefSeq" id="WP_109776586.1">
    <property type="nucleotide sequence ID" value="NZ_QGDQ01000043.1"/>
</dbReference>
<proteinExistence type="predicted"/>
<feature type="region of interest" description="Disordered" evidence="1">
    <location>
        <begin position="105"/>
        <end position="170"/>
    </location>
</feature>
<reference evidence="3 4" key="1">
    <citation type="submission" date="2018-03" db="EMBL/GenBank/DDBJ databases">
        <title>Genomic Encyclopedia of Archaeal and Bacterial Type Strains, Phase II (KMG-II): from individual species to whole genera.</title>
        <authorList>
            <person name="Goeker M."/>
        </authorList>
    </citation>
    <scope>NUCLEOTIDE SEQUENCE [LARGE SCALE GENOMIC DNA]</scope>
    <source>
        <strain evidence="3 4">DSM 44889</strain>
    </source>
</reference>
<protein>
    <recommendedName>
        <fullName evidence="5">PknH-like protein</fullName>
    </recommendedName>
</protein>
<organism evidence="3 4">
    <name type="scientific">Quadrisphaera granulorum</name>
    <dbReference type="NCBI Taxonomy" id="317664"/>
    <lineage>
        <taxon>Bacteria</taxon>
        <taxon>Bacillati</taxon>
        <taxon>Actinomycetota</taxon>
        <taxon>Actinomycetes</taxon>
        <taxon>Kineosporiales</taxon>
        <taxon>Kineosporiaceae</taxon>
        <taxon>Quadrisphaera</taxon>
    </lineage>
</organism>
<keyword evidence="2" id="KW-0472">Membrane</keyword>
<accession>A0A315ZNY2</accession>
<keyword evidence="2" id="KW-0812">Transmembrane</keyword>
<name>A0A315ZNY2_9ACTN</name>
<evidence type="ECO:0000313" key="4">
    <source>
        <dbReference type="Proteomes" id="UP000245469"/>
    </source>
</evidence>
<gene>
    <name evidence="3" type="ORF">BXY45_14326</name>
</gene>
<keyword evidence="4" id="KW-1185">Reference proteome</keyword>
<feature type="region of interest" description="Disordered" evidence="1">
    <location>
        <begin position="1"/>
        <end position="56"/>
    </location>
</feature>